<reference evidence="2 3" key="1">
    <citation type="submission" date="2018-08" db="EMBL/GenBank/DDBJ databases">
        <title>Bacillus chawlae sp. nov., Bacillus glennii sp. nov., and Bacillus saganii sp. nov. Isolated from the Vehicle Assembly Building at Kennedy Space Center where the Viking Spacecraft were Assembled.</title>
        <authorList>
            <person name="Seuylemezian A."/>
            <person name="Vaishampayan P."/>
        </authorList>
    </citation>
    <scope>NUCLEOTIDE SEQUENCE [LARGE SCALE GENOMIC DNA]</scope>
    <source>
        <strain evidence="2 3">V44-8</strain>
    </source>
</reference>
<comment type="caution">
    <text evidence="2">The sequence shown here is derived from an EMBL/GenBank/DDBJ whole genome shotgun (WGS) entry which is preliminary data.</text>
</comment>
<dbReference type="Gene3D" id="3.30.70.1450">
    <property type="entry name" value="Regulator of K+ conductance, C-terminal domain"/>
    <property type="match status" value="1"/>
</dbReference>
<organism evidence="2 3">
    <name type="scientific">Peribacillus glennii</name>
    <dbReference type="NCBI Taxonomy" id="2303991"/>
    <lineage>
        <taxon>Bacteria</taxon>
        <taxon>Bacillati</taxon>
        <taxon>Bacillota</taxon>
        <taxon>Bacilli</taxon>
        <taxon>Bacillales</taxon>
        <taxon>Bacillaceae</taxon>
        <taxon>Peribacillus</taxon>
    </lineage>
</organism>
<protein>
    <submittedName>
        <fullName evidence="2">Potassium transporter</fullName>
    </submittedName>
</protein>
<proteinExistence type="predicted"/>
<dbReference type="PROSITE" id="PS51202">
    <property type="entry name" value="RCK_C"/>
    <property type="match status" value="1"/>
</dbReference>
<dbReference type="RefSeq" id="WP_117323041.1">
    <property type="nucleotide sequence ID" value="NZ_QVTD01000008.1"/>
</dbReference>
<dbReference type="SUPFAM" id="SSF116726">
    <property type="entry name" value="TrkA C-terminal domain-like"/>
    <property type="match status" value="1"/>
</dbReference>
<name>A0A372LCU7_9BACI</name>
<dbReference type="AlphaFoldDB" id="A0A372LCU7"/>
<dbReference type="PANTHER" id="PTHR30445:SF8">
    <property type="entry name" value="K(+)_H(+) ANTIPORTER SUBUNIT KHTT"/>
    <property type="match status" value="1"/>
</dbReference>
<accession>A0A372LCU7</accession>
<sequence length="165" mass="18525">MKIREIELPGIGQKFEVITRNNEKVVIVIHDDGRREIYHFDTDHEESVSSVTFNDSESRQIAAILGGMVYKPQALETIEMAFEGLAIEWFKVEPGATSIGKTIGEIDVRSNYNVTVIAILKRNMRKQLSPGPESVIEAGDTVVISGERQQLKKLIKEILTNERGD</sequence>
<dbReference type="InterPro" id="IPR006037">
    <property type="entry name" value="RCK_C"/>
</dbReference>
<evidence type="ECO:0000313" key="3">
    <source>
        <dbReference type="Proteomes" id="UP000262939"/>
    </source>
</evidence>
<dbReference type="PIRSF" id="PIRSF005028">
    <property type="entry name" value="KhtT"/>
    <property type="match status" value="1"/>
</dbReference>
<dbReference type="PANTHER" id="PTHR30445">
    <property type="entry name" value="K(+)_H(+) ANTIPORTER SUBUNIT KHTT"/>
    <property type="match status" value="1"/>
</dbReference>
<feature type="domain" description="RCK C-terminal" evidence="1">
    <location>
        <begin position="75"/>
        <end position="160"/>
    </location>
</feature>
<dbReference type="InterPro" id="IPR026278">
    <property type="entry name" value="KhtT"/>
</dbReference>
<dbReference type="InterPro" id="IPR058776">
    <property type="entry name" value="KhtT-like_N"/>
</dbReference>
<dbReference type="GO" id="GO:0006813">
    <property type="term" value="P:potassium ion transport"/>
    <property type="evidence" value="ECO:0007669"/>
    <property type="project" value="InterPro"/>
</dbReference>
<dbReference type="Pfam" id="PF02080">
    <property type="entry name" value="TrkA_C"/>
    <property type="match status" value="1"/>
</dbReference>
<gene>
    <name evidence="2" type="ORF">D0466_13265</name>
</gene>
<dbReference type="InterPro" id="IPR036721">
    <property type="entry name" value="RCK_C_sf"/>
</dbReference>
<dbReference type="Proteomes" id="UP000262939">
    <property type="component" value="Unassembled WGS sequence"/>
</dbReference>
<evidence type="ECO:0000259" key="1">
    <source>
        <dbReference type="PROSITE" id="PS51202"/>
    </source>
</evidence>
<keyword evidence="3" id="KW-1185">Reference proteome</keyword>
<dbReference type="GO" id="GO:0008324">
    <property type="term" value="F:monoatomic cation transmembrane transporter activity"/>
    <property type="evidence" value="ECO:0007669"/>
    <property type="project" value="InterPro"/>
</dbReference>
<evidence type="ECO:0000313" key="2">
    <source>
        <dbReference type="EMBL" id="RFU62914.1"/>
    </source>
</evidence>
<dbReference type="Pfam" id="PF25991">
    <property type="entry name" value="KhtT_N"/>
    <property type="match status" value="1"/>
</dbReference>
<dbReference type="OrthoDB" id="67547at2"/>
<dbReference type="EMBL" id="QVTD01000008">
    <property type="protein sequence ID" value="RFU62914.1"/>
    <property type="molecule type" value="Genomic_DNA"/>
</dbReference>
<dbReference type="InterPro" id="IPR050144">
    <property type="entry name" value="AAE_transporter"/>
</dbReference>